<evidence type="ECO:0000313" key="1">
    <source>
        <dbReference type="EMBL" id="QNR65283.1"/>
    </source>
</evidence>
<evidence type="ECO:0000313" key="2">
    <source>
        <dbReference type="Proteomes" id="UP000516384"/>
    </source>
</evidence>
<protein>
    <submittedName>
        <fullName evidence="1">Uncharacterized protein</fullName>
    </submittedName>
</protein>
<gene>
    <name evidence="1" type="ORF">IAQ67_15365</name>
</gene>
<organism evidence="1 2">
    <name type="scientific">Paenibacillus peoriae</name>
    <dbReference type="NCBI Taxonomy" id="59893"/>
    <lineage>
        <taxon>Bacteria</taxon>
        <taxon>Bacillati</taxon>
        <taxon>Bacillota</taxon>
        <taxon>Bacilli</taxon>
        <taxon>Bacillales</taxon>
        <taxon>Paenibacillaceae</taxon>
        <taxon>Paenibacillus</taxon>
    </lineage>
</organism>
<proteinExistence type="predicted"/>
<accession>A0A7H0Y2H5</accession>
<dbReference type="Proteomes" id="UP000516384">
    <property type="component" value="Chromosome"/>
</dbReference>
<dbReference type="RefSeq" id="WP_190297190.1">
    <property type="nucleotide sequence ID" value="NZ_CP061172.1"/>
</dbReference>
<reference evidence="1 2" key="1">
    <citation type="submission" date="2020-09" db="EMBL/GenBank/DDBJ databases">
        <title>Characterization of Paenibacillus peoriae strain ZF390 with broad-spectrum antimicrobial activity as a potential biocontrol agent.</title>
        <authorList>
            <person name="Li L."/>
            <person name="Zhao Y."/>
            <person name="Li B."/>
            <person name="Xie X."/>
        </authorList>
    </citation>
    <scope>NUCLEOTIDE SEQUENCE [LARGE SCALE GENOMIC DNA]</scope>
    <source>
        <strain evidence="1 2">ZF390</strain>
    </source>
</reference>
<dbReference type="EMBL" id="CP061172">
    <property type="protein sequence ID" value="QNR65283.1"/>
    <property type="molecule type" value="Genomic_DNA"/>
</dbReference>
<name>A0A7H0Y2H5_9BACL</name>
<sequence length="199" mass="23636">MSWEIVREDSKPCACGMGLLSRILKADDWNRYEETVSLMCSECNKNYVKYTIDYPSSGMLETAIHWVKREEYEVFCRLETEFKEIEGKTKNEINEYLYSNYYQSWMALFNDVPRNKKAVWNKLCHLNLIYFSYTKFCKDIGTKSLDDHIKSYVSYTHKDKLLKILGIRDENIGIIHAKSKTARIQYEEAKHTMMRNSLQ</sequence>
<dbReference type="AlphaFoldDB" id="A0A7H0Y2H5"/>